<dbReference type="GO" id="GO:0003746">
    <property type="term" value="F:translation elongation factor activity"/>
    <property type="evidence" value="ECO:0007669"/>
    <property type="project" value="UniProtKB-KW"/>
</dbReference>
<reference evidence="11" key="1">
    <citation type="submission" date="2016-01" db="EMBL/GenBank/DDBJ databases">
        <authorList>
            <person name="Mitreva M."/>
            <person name="Pepin K.H."/>
            <person name="Mihindukulasuriya K.A."/>
            <person name="Fulton R."/>
            <person name="Fronick C."/>
            <person name="O'Laughlin M."/>
            <person name="Miner T."/>
            <person name="Herter B."/>
            <person name="Rosa B.A."/>
            <person name="Cordes M."/>
            <person name="Tomlinson C."/>
            <person name="Wollam A."/>
            <person name="Palsikar V.B."/>
            <person name="Mardis E.R."/>
            <person name="Wilson R.K."/>
        </authorList>
    </citation>
    <scope>NUCLEOTIDE SEQUENCE [LARGE SCALE GENOMIC DNA]</scope>
    <source>
        <strain evidence="11">DNF00729</strain>
    </source>
</reference>
<name>A0A134AHZ6_9FIRM</name>
<dbReference type="Pfam" id="PF25461">
    <property type="entry name" value="Beta-barrel_SelB"/>
    <property type="match status" value="1"/>
</dbReference>
<feature type="domain" description="Tr-type G" evidence="9">
    <location>
        <begin position="1"/>
        <end position="176"/>
    </location>
</feature>
<keyword evidence="5" id="KW-0648">Protein biosynthesis</keyword>
<dbReference type="PANTHER" id="PTHR43721:SF22">
    <property type="entry name" value="ELONGATION FACTOR TU, MITOCHONDRIAL"/>
    <property type="match status" value="1"/>
</dbReference>
<evidence type="ECO:0000313" key="11">
    <source>
        <dbReference type="Proteomes" id="UP000070442"/>
    </source>
</evidence>
<organism evidence="10 11">
    <name type="scientific">Aedoeadaptatus coxii</name>
    <dbReference type="NCBI Taxonomy" id="755172"/>
    <lineage>
        <taxon>Bacteria</taxon>
        <taxon>Bacillati</taxon>
        <taxon>Bacillota</taxon>
        <taxon>Tissierellia</taxon>
        <taxon>Tissierellales</taxon>
        <taxon>Peptoniphilaceae</taxon>
        <taxon>Aedoeadaptatus</taxon>
    </lineage>
</organism>
<dbReference type="RefSeq" id="WP_068367042.1">
    <property type="nucleotide sequence ID" value="NZ_KQ960171.1"/>
</dbReference>
<dbReference type="InterPro" id="IPR057335">
    <property type="entry name" value="Beta-barrel_SelB"/>
</dbReference>
<dbReference type="SUPFAM" id="SSF52540">
    <property type="entry name" value="P-loop containing nucleoside triphosphate hydrolases"/>
    <property type="match status" value="1"/>
</dbReference>
<dbReference type="PANTHER" id="PTHR43721">
    <property type="entry name" value="ELONGATION FACTOR TU-RELATED"/>
    <property type="match status" value="1"/>
</dbReference>
<dbReference type="InterPro" id="IPR015190">
    <property type="entry name" value="Elong_fac_SelB-wing-hlx_typ-2"/>
</dbReference>
<dbReference type="EMBL" id="LSDG01000019">
    <property type="protein sequence ID" value="KXB67326.1"/>
    <property type="molecule type" value="Genomic_DNA"/>
</dbReference>
<evidence type="ECO:0000259" key="9">
    <source>
        <dbReference type="PROSITE" id="PS51722"/>
    </source>
</evidence>
<dbReference type="NCBIfam" id="TIGR00475">
    <property type="entry name" value="selB"/>
    <property type="match status" value="1"/>
</dbReference>
<dbReference type="InterPro" id="IPR031157">
    <property type="entry name" value="G_TR_CS"/>
</dbReference>
<evidence type="ECO:0000313" key="10">
    <source>
        <dbReference type="EMBL" id="KXB67326.1"/>
    </source>
</evidence>
<dbReference type="InterPro" id="IPR004535">
    <property type="entry name" value="Transl_elong_SelB"/>
</dbReference>
<dbReference type="CDD" id="cd04171">
    <property type="entry name" value="SelB"/>
    <property type="match status" value="1"/>
</dbReference>
<dbReference type="CDD" id="cd15491">
    <property type="entry name" value="selB_III"/>
    <property type="match status" value="1"/>
</dbReference>
<dbReference type="Pfam" id="PF09106">
    <property type="entry name" value="WHD_2nd_SelB"/>
    <property type="match status" value="1"/>
</dbReference>
<dbReference type="Gene3D" id="1.10.10.10">
    <property type="entry name" value="Winged helix-like DNA-binding domain superfamily/Winged helix DNA-binding domain"/>
    <property type="match status" value="1"/>
</dbReference>
<comment type="function">
    <text evidence="7">Translation factor necessary for the incorporation of selenocysteine into proteins. It probably replaces EF-Tu for the insertion of selenocysteine directed by the UGA codon. SelB binds GTP and GDP.</text>
</comment>
<dbReference type="Pfam" id="PF00009">
    <property type="entry name" value="GTP_EFTU"/>
    <property type="match status" value="1"/>
</dbReference>
<keyword evidence="6" id="KW-0342">GTP-binding</keyword>
<evidence type="ECO:0000256" key="8">
    <source>
        <dbReference type="ARBA" id="ARBA00031615"/>
    </source>
</evidence>
<dbReference type="SUPFAM" id="SSF50465">
    <property type="entry name" value="EF-Tu/eEF-1alpha/eIF2-gamma C-terminal domain"/>
    <property type="match status" value="1"/>
</dbReference>
<comment type="caution">
    <text evidence="10">The sequence shown here is derived from an EMBL/GenBank/DDBJ whole genome shotgun (WGS) entry which is preliminary data.</text>
</comment>
<dbReference type="InterPro" id="IPR005225">
    <property type="entry name" value="Small_GTP-bd"/>
</dbReference>
<dbReference type="InterPro" id="IPR050055">
    <property type="entry name" value="EF-Tu_GTPase"/>
</dbReference>
<accession>A0A134AHZ6</accession>
<dbReference type="GO" id="GO:0005525">
    <property type="term" value="F:GTP binding"/>
    <property type="evidence" value="ECO:0007669"/>
    <property type="project" value="UniProtKB-KW"/>
</dbReference>
<dbReference type="PROSITE" id="PS51722">
    <property type="entry name" value="G_TR_2"/>
    <property type="match status" value="1"/>
</dbReference>
<dbReference type="OrthoDB" id="9804504at2"/>
<proteinExistence type="predicted"/>
<keyword evidence="10" id="KW-0251">Elongation factor</keyword>
<sequence>MKNVIVGTAGHVDHGKTTLLKALTGVDLDTLKEEQKRGITINPGYSTLENDRNIDIGIIDVPGHEKFVHNMLTGIGGVDLVLLLVSAEEGIMPQTREHFEIVKALGSDKGIVVITKTDLVDPEFVPMVEEEVKAMVKGSFLEDAPMIPVSAYTGDNIEKLRTTILDMAETIDGPPRDKSLARLPVDRVFTIAGHGTVVTGTLVEGSIEKGDVLSLYPSLKETTVRSIQVHSKEADAAYGGQRVALNVTLKKEDIAIGDVLAPPNALPLTEQVDVSITMFQSTEKILLNSSRVHVNYGSGEVIARVILFGNDELHPEEKGYGQLRFEEAIPLRKDDPFVLRFFSPVESMAGGKVLEVKPKRHKRRDPAVVEELAKKETGDDTTILAMALAENRYRYDSDEALAHRLGFTPTRFADALGALQKEGVAIPLIEGVTVHKDTVDGAFLSVQNILARYHEDFPLETGMPKQSLRHQLAQVEHLDDDRLTDGFIQLFFAMRKLVDHGLRVEETGFTATLTPEQEKQWDAAEKIALNAGFEFANDDDFKRVGKKYDQILKFMTESGTLVTLANGRIHKDYFDKAVALAMDMIEKDGALKLADFRNAIDTSRKYAVDILDKMDEMGYTLFKDGVRVKA</sequence>
<dbReference type="InterPro" id="IPR015191">
    <property type="entry name" value="SelB_WHD4"/>
</dbReference>
<evidence type="ECO:0000256" key="7">
    <source>
        <dbReference type="ARBA" id="ARBA00025526"/>
    </source>
</evidence>
<evidence type="ECO:0000256" key="2">
    <source>
        <dbReference type="ARBA" id="ARBA00015953"/>
    </source>
</evidence>
<dbReference type="Gene3D" id="1.10.10.2770">
    <property type="match status" value="1"/>
</dbReference>
<dbReference type="GO" id="GO:0003924">
    <property type="term" value="F:GTPase activity"/>
    <property type="evidence" value="ECO:0007669"/>
    <property type="project" value="InterPro"/>
</dbReference>
<dbReference type="Pfam" id="PF09107">
    <property type="entry name" value="WHD_3rd_SelB"/>
    <property type="match status" value="1"/>
</dbReference>
<gene>
    <name evidence="10" type="ORF">HMPREF1863_00513</name>
</gene>
<dbReference type="InterPro" id="IPR004161">
    <property type="entry name" value="EFTu-like_2"/>
</dbReference>
<dbReference type="SUPFAM" id="SSF50447">
    <property type="entry name" value="Translation proteins"/>
    <property type="match status" value="1"/>
</dbReference>
<dbReference type="Gene3D" id="3.40.50.300">
    <property type="entry name" value="P-loop containing nucleotide triphosphate hydrolases"/>
    <property type="match status" value="1"/>
</dbReference>
<comment type="subcellular location">
    <subcellularLocation>
        <location evidence="1">Cytoplasm</location>
    </subcellularLocation>
</comment>
<evidence type="ECO:0000256" key="3">
    <source>
        <dbReference type="ARBA" id="ARBA00022490"/>
    </source>
</evidence>
<evidence type="ECO:0000256" key="4">
    <source>
        <dbReference type="ARBA" id="ARBA00022741"/>
    </source>
</evidence>
<dbReference type="InterPro" id="IPR036388">
    <property type="entry name" value="WH-like_DNA-bd_sf"/>
</dbReference>
<dbReference type="STRING" id="755172.HMPREF1863_00513"/>
<evidence type="ECO:0000256" key="6">
    <source>
        <dbReference type="ARBA" id="ARBA00023134"/>
    </source>
</evidence>
<dbReference type="AlphaFoldDB" id="A0A134AHZ6"/>
<dbReference type="InterPro" id="IPR027417">
    <property type="entry name" value="P-loop_NTPase"/>
</dbReference>
<evidence type="ECO:0000256" key="5">
    <source>
        <dbReference type="ARBA" id="ARBA00022917"/>
    </source>
</evidence>
<dbReference type="InterPro" id="IPR000795">
    <property type="entry name" value="T_Tr_GTP-bd_dom"/>
</dbReference>
<dbReference type="GO" id="GO:0001514">
    <property type="term" value="P:selenocysteine incorporation"/>
    <property type="evidence" value="ECO:0007669"/>
    <property type="project" value="InterPro"/>
</dbReference>
<dbReference type="Gene3D" id="2.40.30.10">
    <property type="entry name" value="Translation factors"/>
    <property type="match status" value="1"/>
</dbReference>
<keyword evidence="3" id="KW-0963">Cytoplasm</keyword>
<dbReference type="PRINTS" id="PR00315">
    <property type="entry name" value="ELONGATNFCT"/>
</dbReference>
<dbReference type="Proteomes" id="UP000070442">
    <property type="component" value="Unassembled WGS sequence"/>
</dbReference>
<dbReference type="InterPro" id="IPR009000">
    <property type="entry name" value="Transl_B-barrel_sf"/>
</dbReference>
<dbReference type="NCBIfam" id="TIGR00231">
    <property type="entry name" value="small_GTP"/>
    <property type="match status" value="1"/>
</dbReference>
<dbReference type="SUPFAM" id="SSF46785">
    <property type="entry name" value="Winged helix' DNA-binding domain"/>
    <property type="match status" value="1"/>
</dbReference>
<protein>
    <recommendedName>
        <fullName evidence="2">Selenocysteine-specific elongation factor</fullName>
    </recommendedName>
    <alternativeName>
        <fullName evidence="8">SelB translation factor</fullName>
    </alternativeName>
</protein>
<dbReference type="InterPro" id="IPR036390">
    <property type="entry name" value="WH_DNA-bd_sf"/>
</dbReference>
<dbReference type="PATRIC" id="fig|755172.3.peg.491"/>
<keyword evidence="4" id="KW-0547">Nucleotide-binding</keyword>
<evidence type="ECO:0000256" key="1">
    <source>
        <dbReference type="ARBA" id="ARBA00004496"/>
    </source>
</evidence>
<dbReference type="PROSITE" id="PS00301">
    <property type="entry name" value="G_TR_1"/>
    <property type="match status" value="1"/>
</dbReference>
<dbReference type="InterPro" id="IPR009001">
    <property type="entry name" value="Transl_elong_EF1A/Init_IF2_C"/>
</dbReference>
<keyword evidence="11" id="KW-1185">Reference proteome</keyword>
<dbReference type="GO" id="GO:0005737">
    <property type="term" value="C:cytoplasm"/>
    <property type="evidence" value="ECO:0007669"/>
    <property type="project" value="UniProtKB-SubCell"/>
</dbReference>
<dbReference type="Pfam" id="PF03144">
    <property type="entry name" value="GTP_EFTU_D2"/>
    <property type="match status" value="1"/>
</dbReference>
<dbReference type="GO" id="GO:0003723">
    <property type="term" value="F:RNA binding"/>
    <property type="evidence" value="ECO:0007669"/>
    <property type="project" value="InterPro"/>
</dbReference>